<name>A0ACB9ZIM6_CATRO</name>
<comment type="caution">
    <text evidence="1">The sequence shown here is derived from an EMBL/GenBank/DDBJ whole genome shotgun (WGS) entry which is preliminary data.</text>
</comment>
<keyword evidence="2" id="KW-1185">Reference proteome</keyword>
<gene>
    <name evidence="1" type="ORF">M9H77_33363</name>
</gene>
<protein>
    <submittedName>
        <fullName evidence="1">Uncharacterized protein</fullName>
    </submittedName>
</protein>
<dbReference type="EMBL" id="CM044708">
    <property type="protein sequence ID" value="KAI5647358.1"/>
    <property type="molecule type" value="Genomic_DNA"/>
</dbReference>
<sequence length="721" mass="81669">MARNKEALVLVLDVGPTMHAILPEIEKVCSMLIEKKLIYSKSDEVGVVLFGTAATENELTKEIGGYEHVTVLRPIKVVDGDLVEAVQELPRGSVGGDFLDAIVVAMDMMIKKFGPTNMGKKRLCLLTNAIHPTKDPYEERKEDQVNTIASQMMANGMKMDCIIVRPKNSLDADKRILEENDFLLSVFSNKSSTKTVYVESSTKLLGAIRTRNISPVTSYRGYFELSSKLKIKVWVYKKTSEEKFPTLKRYSDKAPPTDKFASHEIKIDYEYKSVDDPSKVVPPEQRIKGYRYGPQVVPISSAAWEAVKLKPEKGVKLLGFTDASNIMRHYYMKDVNIFIAEPGNTKAILAFSALARAMKEMNKVAIIRCVWRQGQGNVVVGVLTPNVSDNEKIPDSFYFNVLPFAEDVREFQFPSFSKLPQSVQPTHQQQEAADKLVRMLDLAPNGEEEALQPDFTPNPVLDRFYRTLELKSKDQDAAVPPLDETLRKIIEPDPEVLSQNKSVIDEFRRSFEVKENPKVLLSKLNHFLLCFQFTDRQWFLDLTLQLKKSTRRNLRDKPSGSREEGEDIGNGSDAQPMDAIEYTSKIKVDDIGDLNPVQDFEAIMSRRDGPEWVSKGIQFMKNKVFDIVEKLGEGDTSQKALECVVALRKGCILEQEPKQFNDFLHHIYNLCKEKGHQSFCESLATHNVTLITKKEAEDSEFTDDQARSFIIKSEPKPEQEA</sequence>
<evidence type="ECO:0000313" key="1">
    <source>
        <dbReference type="EMBL" id="KAI5647358.1"/>
    </source>
</evidence>
<dbReference type="Proteomes" id="UP001060085">
    <property type="component" value="Linkage Group LG08"/>
</dbReference>
<reference evidence="2" key="1">
    <citation type="journal article" date="2023" name="Nat. Plants">
        <title>Single-cell RNA sequencing provides a high-resolution roadmap for understanding the multicellular compartmentation of specialized metabolism.</title>
        <authorList>
            <person name="Sun S."/>
            <person name="Shen X."/>
            <person name="Li Y."/>
            <person name="Li Y."/>
            <person name="Wang S."/>
            <person name="Li R."/>
            <person name="Zhang H."/>
            <person name="Shen G."/>
            <person name="Guo B."/>
            <person name="Wei J."/>
            <person name="Xu J."/>
            <person name="St-Pierre B."/>
            <person name="Chen S."/>
            <person name="Sun C."/>
        </authorList>
    </citation>
    <scope>NUCLEOTIDE SEQUENCE [LARGE SCALE GENOMIC DNA]</scope>
</reference>
<accession>A0ACB9ZIM6</accession>
<evidence type="ECO:0000313" key="2">
    <source>
        <dbReference type="Proteomes" id="UP001060085"/>
    </source>
</evidence>
<proteinExistence type="predicted"/>
<organism evidence="1 2">
    <name type="scientific">Catharanthus roseus</name>
    <name type="common">Madagascar periwinkle</name>
    <name type="synonym">Vinca rosea</name>
    <dbReference type="NCBI Taxonomy" id="4058"/>
    <lineage>
        <taxon>Eukaryota</taxon>
        <taxon>Viridiplantae</taxon>
        <taxon>Streptophyta</taxon>
        <taxon>Embryophyta</taxon>
        <taxon>Tracheophyta</taxon>
        <taxon>Spermatophyta</taxon>
        <taxon>Magnoliopsida</taxon>
        <taxon>eudicotyledons</taxon>
        <taxon>Gunneridae</taxon>
        <taxon>Pentapetalae</taxon>
        <taxon>asterids</taxon>
        <taxon>lamiids</taxon>
        <taxon>Gentianales</taxon>
        <taxon>Apocynaceae</taxon>
        <taxon>Rauvolfioideae</taxon>
        <taxon>Vinceae</taxon>
        <taxon>Catharanthinae</taxon>
        <taxon>Catharanthus</taxon>
    </lineage>
</organism>